<keyword evidence="2" id="KW-1185">Reference proteome</keyword>
<evidence type="ECO:0000313" key="2">
    <source>
        <dbReference type="Proteomes" id="UP000276133"/>
    </source>
</evidence>
<accession>A0A3M7SWK7</accession>
<reference evidence="1 2" key="1">
    <citation type="journal article" date="2018" name="Sci. Rep.">
        <title>Genomic signatures of local adaptation to the degree of environmental predictability in rotifers.</title>
        <authorList>
            <person name="Franch-Gras L."/>
            <person name="Hahn C."/>
            <person name="Garcia-Roger E.M."/>
            <person name="Carmona M.J."/>
            <person name="Serra M."/>
            <person name="Gomez A."/>
        </authorList>
    </citation>
    <scope>NUCLEOTIDE SEQUENCE [LARGE SCALE GENOMIC DNA]</scope>
    <source>
        <strain evidence="1">HYR1</strain>
    </source>
</reference>
<dbReference type="AlphaFoldDB" id="A0A3M7SWK7"/>
<sequence length="69" mass="8027">MLNSGYFTIFTVKYGYLNFTLCSFTQGSIKTKASRYNYLEIIVKLKSRKNCLKIIVFSCFTKSEEKGFI</sequence>
<dbReference type="Proteomes" id="UP000276133">
    <property type="component" value="Unassembled WGS sequence"/>
</dbReference>
<organism evidence="1 2">
    <name type="scientific">Brachionus plicatilis</name>
    <name type="common">Marine rotifer</name>
    <name type="synonym">Brachionus muelleri</name>
    <dbReference type="NCBI Taxonomy" id="10195"/>
    <lineage>
        <taxon>Eukaryota</taxon>
        <taxon>Metazoa</taxon>
        <taxon>Spiralia</taxon>
        <taxon>Gnathifera</taxon>
        <taxon>Rotifera</taxon>
        <taxon>Eurotatoria</taxon>
        <taxon>Monogononta</taxon>
        <taxon>Pseudotrocha</taxon>
        <taxon>Ploima</taxon>
        <taxon>Brachionidae</taxon>
        <taxon>Brachionus</taxon>
    </lineage>
</organism>
<gene>
    <name evidence="1" type="ORF">BpHYR1_000490</name>
</gene>
<proteinExistence type="predicted"/>
<name>A0A3M7SWK7_BRAPC</name>
<evidence type="ECO:0000313" key="1">
    <source>
        <dbReference type="EMBL" id="RNA40146.1"/>
    </source>
</evidence>
<protein>
    <submittedName>
        <fullName evidence="1">Uncharacterized protein</fullName>
    </submittedName>
</protein>
<comment type="caution">
    <text evidence="1">The sequence shown here is derived from an EMBL/GenBank/DDBJ whole genome shotgun (WGS) entry which is preliminary data.</text>
</comment>
<dbReference type="EMBL" id="REGN01000669">
    <property type="protein sequence ID" value="RNA40146.1"/>
    <property type="molecule type" value="Genomic_DNA"/>
</dbReference>